<dbReference type="Pfam" id="PF08448">
    <property type="entry name" value="PAS_4"/>
    <property type="match status" value="1"/>
</dbReference>
<dbReference type="PANTHER" id="PTHR44757:SF2">
    <property type="entry name" value="BIOFILM ARCHITECTURE MAINTENANCE PROTEIN MBAA"/>
    <property type="match status" value="1"/>
</dbReference>
<feature type="transmembrane region" description="Helical" evidence="1">
    <location>
        <begin position="88"/>
        <end position="112"/>
    </location>
</feature>
<feature type="transmembrane region" description="Helical" evidence="1">
    <location>
        <begin position="251"/>
        <end position="270"/>
    </location>
</feature>
<reference evidence="4" key="1">
    <citation type="submission" date="2022-11" db="EMBL/GenBank/DDBJ databases">
        <authorList>
            <person name="Somphong A."/>
            <person name="Phongsopitanun W."/>
        </authorList>
    </citation>
    <scope>NUCLEOTIDE SEQUENCE</scope>
    <source>
        <strain evidence="4">Pm04-4</strain>
    </source>
</reference>
<dbReference type="PROSITE" id="PS50883">
    <property type="entry name" value="EAL"/>
    <property type="match status" value="1"/>
</dbReference>
<name>A0ABT4B0X9_9ACTN</name>
<dbReference type="SUPFAM" id="SSF55073">
    <property type="entry name" value="Nucleotide cyclase"/>
    <property type="match status" value="1"/>
</dbReference>
<feature type="transmembrane region" description="Helical" evidence="1">
    <location>
        <begin position="124"/>
        <end position="144"/>
    </location>
</feature>
<dbReference type="Gene3D" id="3.30.70.270">
    <property type="match status" value="1"/>
</dbReference>
<dbReference type="InterPro" id="IPR001633">
    <property type="entry name" value="EAL_dom"/>
</dbReference>
<dbReference type="InterPro" id="IPR029787">
    <property type="entry name" value="Nucleotide_cyclase"/>
</dbReference>
<organism evidence="4 5">
    <name type="scientific">Paractinoplanes pyxinae</name>
    <dbReference type="NCBI Taxonomy" id="2997416"/>
    <lineage>
        <taxon>Bacteria</taxon>
        <taxon>Bacillati</taxon>
        <taxon>Actinomycetota</taxon>
        <taxon>Actinomycetes</taxon>
        <taxon>Micromonosporales</taxon>
        <taxon>Micromonosporaceae</taxon>
        <taxon>Paractinoplanes</taxon>
    </lineage>
</organism>
<dbReference type="CDD" id="cd00130">
    <property type="entry name" value="PAS"/>
    <property type="match status" value="1"/>
</dbReference>
<evidence type="ECO:0000259" key="2">
    <source>
        <dbReference type="PROSITE" id="PS50883"/>
    </source>
</evidence>
<dbReference type="Proteomes" id="UP001151002">
    <property type="component" value="Unassembled WGS sequence"/>
</dbReference>
<dbReference type="SMART" id="SM00052">
    <property type="entry name" value="EAL"/>
    <property type="match status" value="1"/>
</dbReference>
<dbReference type="CDD" id="cd01948">
    <property type="entry name" value="EAL"/>
    <property type="match status" value="1"/>
</dbReference>
<feature type="transmembrane region" description="Helical" evidence="1">
    <location>
        <begin position="183"/>
        <end position="202"/>
    </location>
</feature>
<keyword evidence="1" id="KW-0472">Membrane</keyword>
<feature type="transmembrane region" description="Helical" evidence="1">
    <location>
        <begin position="5"/>
        <end position="24"/>
    </location>
</feature>
<dbReference type="CDD" id="cd01949">
    <property type="entry name" value="GGDEF"/>
    <property type="match status" value="1"/>
</dbReference>
<gene>
    <name evidence="4" type="ORF">OWR29_19295</name>
</gene>
<evidence type="ECO:0000313" key="5">
    <source>
        <dbReference type="Proteomes" id="UP001151002"/>
    </source>
</evidence>
<keyword evidence="1" id="KW-1133">Transmembrane helix</keyword>
<dbReference type="Pfam" id="PF00990">
    <property type="entry name" value="GGDEF"/>
    <property type="match status" value="1"/>
</dbReference>
<dbReference type="SUPFAM" id="SSF141868">
    <property type="entry name" value="EAL domain-like"/>
    <property type="match status" value="1"/>
</dbReference>
<dbReference type="Gene3D" id="3.30.450.20">
    <property type="entry name" value="PAS domain"/>
    <property type="match status" value="1"/>
</dbReference>
<dbReference type="InterPro" id="IPR043128">
    <property type="entry name" value="Rev_trsase/Diguanyl_cyclase"/>
</dbReference>
<feature type="domain" description="EAL" evidence="2">
    <location>
        <begin position="752"/>
        <end position="1008"/>
    </location>
</feature>
<comment type="caution">
    <text evidence="4">The sequence shown here is derived from an EMBL/GenBank/DDBJ whole genome shotgun (WGS) entry which is preliminary data.</text>
</comment>
<feature type="transmembrane region" description="Helical" evidence="1">
    <location>
        <begin position="277"/>
        <end position="298"/>
    </location>
</feature>
<dbReference type="SMART" id="SM00091">
    <property type="entry name" value="PAS"/>
    <property type="match status" value="2"/>
</dbReference>
<dbReference type="InterPro" id="IPR035919">
    <property type="entry name" value="EAL_sf"/>
</dbReference>
<dbReference type="Gene3D" id="3.20.20.450">
    <property type="entry name" value="EAL domain"/>
    <property type="match status" value="1"/>
</dbReference>
<evidence type="ECO:0000256" key="1">
    <source>
        <dbReference type="SAM" id="Phobius"/>
    </source>
</evidence>
<dbReference type="PROSITE" id="PS50887">
    <property type="entry name" value="GGDEF"/>
    <property type="match status" value="1"/>
</dbReference>
<evidence type="ECO:0000313" key="4">
    <source>
        <dbReference type="EMBL" id="MCY1140152.1"/>
    </source>
</evidence>
<dbReference type="InterPro" id="IPR000160">
    <property type="entry name" value="GGDEF_dom"/>
</dbReference>
<proteinExistence type="predicted"/>
<feature type="transmembrane region" description="Helical" evidence="1">
    <location>
        <begin position="57"/>
        <end position="76"/>
    </location>
</feature>
<sequence>MPPRWVAALFGGWMAVLAVLFVAAPAGAQSVLRLIAGGTAIVVVGLGVRLNRPARRLPWRLLATAIALAAAGTALYRAPESLTAHVPGLVTAGALLVTAGYPVLAGMLFVSLRRRTGGTRDRAAMLDALTVTAGVALLAWTFLIGPNLERTGGDPWTTVAFPLGDLLLLGMLTRLLISDRPVFSARLLGAGVILLLLADVGYELSLFEVPVVALCRFALYTAAGLAALHPSMAELDEPAGLPVPALGRGRLALLGAASMTVPVVLVASMLRDERSDLVAAVLSAITFLLVLVRMAGIMTGHRQALARERALREASAALVSAADNDQVAEAVRTAVAHLLPPDTPHAVVLAVTIAQPGLLSPEAVAQAAVDRSTGTAARVLPTRDVDWAVSTRLHHFAMSLRCPMVLSDRPTGDPLVGVLHVGAPTPALIGLTRAIEVLATQAALALERIGLSQEVIRRNSETYFRTLVQKTSDVILIVDEDDRIRYASPSALTLFDEDPTGSRMSALFHRAERSRLAEVLAALRTGEGLQEGLDFQARAGVVLETHGQDLRHDPTVGGLVLTLRDVTERRRLEAELTHRVFHDAMTGLANRVLFHDRLGHALHRGARDGSVVGVLFIDLDDFKKVNDTMGHAVGDQLLIGVANRIAGALRADDTAARLGGDEFAALVENVQDPGAVEETAQRILAALAEPILLDDGSELTAVASIGITTTPEADTPDELLRQADLALYVAKGAGKNQWRRYQAHLHGAMVERLELRSALDHAVHEGHFLLAYQPIIDLGTDEPVGFEALVRWHHPTRGVVAPAEFLEVAEESGLVVPMGRWVLDQALHTVAQWRRILPRSRQPFVSVNVSVRQFREGNFVEMVQQALAYSGVPARALMLELTESVLDGDHERLWADLAVLREWGVRVAIDDFAASSSALGTVRRRPVDVVKIDKAFVDGVVDDPHQLALVAGLINLAQALGLTVIAEGIEDPAHRDLLARLGCPLGQGYLYSSPVDGTEALSQITDRLPLVA</sequence>
<dbReference type="InterPro" id="IPR013656">
    <property type="entry name" value="PAS_4"/>
</dbReference>
<dbReference type="NCBIfam" id="TIGR00254">
    <property type="entry name" value="GGDEF"/>
    <property type="match status" value="1"/>
</dbReference>
<keyword evidence="5" id="KW-1185">Reference proteome</keyword>
<protein>
    <submittedName>
        <fullName evidence="4">EAL domain-containing protein</fullName>
    </submittedName>
</protein>
<dbReference type="SUPFAM" id="SSF55785">
    <property type="entry name" value="PYP-like sensor domain (PAS domain)"/>
    <property type="match status" value="1"/>
</dbReference>
<dbReference type="Pfam" id="PF00563">
    <property type="entry name" value="EAL"/>
    <property type="match status" value="1"/>
</dbReference>
<keyword evidence="1" id="KW-0812">Transmembrane</keyword>
<dbReference type="SMART" id="SM00267">
    <property type="entry name" value="GGDEF"/>
    <property type="match status" value="1"/>
</dbReference>
<dbReference type="EMBL" id="JAPNTZ010000006">
    <property type="protein sequence ID" value="MCY1140152.1"/>
    <property type="molecule type" value="Genomic_DNA"/>
</dbReference>
<accession>A0ABT4B0X9</accession>
<dbReference type="NCBIfam" id="TIGR00229">
    <property type="entry name" value="sensory_box"/>
    <property type="match status" value="1"/>
</dbReference>
<dbReference type="RefSeq" id="WP_267564297.1">
    <property type="nucleotide sequence ID" value="NZ_JAPNTZ010000006.1"/>
</dbReference>
<feature type="transmembrane region" description="Helical" evidence="1">
    <location>
        <begin position="156"/>
        <end position="176"/>
    </location>
</feature>
<dbReference type="InterPro" id="IPR000014">
    <property type="entry name" value="PAS"/>
</dbReference>
<dbReference type="InterPro" id="IPR052155">
    <property type="entry name" value="Biofilm_reg_signaling"/>
</dbReference>
<dbReference type="InterPro" id="IPR035965">
    <property type="entry name" value="PAS-like_dom_sf"/>
</dbReference>
<dbReference type="PANTHER" id="PTHR44757">
    <property type="entry name" value="DIGUANYLATE CYCLASE DGCP"/>
    <property type="match status" value="1"/>
</dbReference>
<feature type="transmembrane region" description="Helical" evidence="1">
    <location>
        <begin position="30"/>
        <end position="50"/>
    </location>
</feature>
<feature type="domain" description="GGDEF" evidence="3">
    <location>
        <begin position="610"/>
        <end position="743"/>
    </location>
</feature>
<evidence type="ECO:0000259" key="3">
    <source>
        <dbReference type="PROSITE" id="PS50887"/>
    </source>
</evidence>